<proteinExistence type="predicted"/>
<feature type="domain" description="DnaA N-terminal" evidence="2">
    <location>
        <begin position="20"/>
        <end position="79"/>
    </location>
</feature>
<dbReference type="InterPro" id="IPR024633">
    <property type="entry name" value="DnaA_N_dom"/>
</dbReference>
<feature type="region of interest" description="Disordered" evidence="1">
    <location>
        <begin position="273"/>
        <end position="297"/>
    </location>
</feature>
<evidence type="ECO:0000259" key="2">
    <source>
        <dbReference type="Pfam" id="PF11638"/>
    </source>
</evidence>
<protein>
    <recommendedName>
        <fullName evidence="2">DnaA N-terminal domain-containing protein</fullName>
    </recommendedName>
</protein>
<dbReference type="Proteomes" id="UP000050417">
    <property type="component" value="Unassembled WGS sequence"/>
</dbReference>
<dbReference type="InterPro" id="IPR038454">
    <property type="entry name" value="DnaA_N_sf"/>
</dbReference>
<reference evidence="3 4" key="1">
    <citation type="submission" date="2015-07" db="EMBL/GenBank/DDBJ databases">
        <title>Genome sequence of Ornatilinea apprima DSM 23815.</title>
        <authorList>
            <person name="Hemp J."/>
            <person name="Ward L.M."/>
            <person name="Pace L.A."/>
            <person name="Fischer W.W."/>
        </authorList>
    </citation>
    <scope>NUCLEOTIDE SEQUENCE [LARGE SCALE GENOMIC DNA]</scope>
    <source>
        <strain evidence="3 4">P3M-1</strain>
    </source>
</reference>
<evidence type="ECO:0000256" key="1">
    <source>
        <dbReference type="SAM" id="MobiDB-lite"/>
    </source>
</evidence>
<organism evidence="3 4">
    <name type="scientific">Ornatilinea apprima</name>
    <dbReference type="NCBI Taxonomy" id="1134406"/>
    <lineage>
        <taxon>Bacteria</taxon>
        <taxon>Bacillati</taxon>
        <taxon>Chloroflexota</taxon>
        <taxon>Anaerolineae</taxon>
        <taxon>Anaerolineales</taxon>
        <taxon>Anaerolineaceae</taxon>
        <taxon>Ornatilinea</taxon>
    </lineage>
</organism>
<dbReference type="OrthoDB" id="158628at2"/>
<feature type="region of interest" description="Disordered" evidence="1">
    <location>
        <begin position="98"/>
        <end position="144"/>
    </location>
</feature>
<dbReference type="EMBL" id="LGCL01000016">
    <property type="protein sequence ID" value="KPL78694.1"/>
    <property type="molecule type" value="Genomic_DNA"/>
</dbReference>
<keyword evidence="4" id="KW-1185">Reference proteome</keyword>
<dbReference type="Pfam" id="PF11638">
    <property type="entry name" value="DnaA_N"/>
    <property type="match status" value="1"/>
</dbReference>
<evidence type="ECO:0000313" key="3">
    <source>
        <dbReference type="EMBL" id="KPL78694.1"/>
    </source>
</evidence>
<feature type="compositionally biased region" description="Acidic residues" evidence="1">
    <location>
        <begin position="105"/>
        <end position="116"/>
    </location>
</feature>
<dbReference type="STRING" id="1134406.ADN00_05440"/>
<comment type="caution">
    <text evidence="3">The sequence shown here is derived from an EMBL/GenBank/DDBJ whole genome shotgun (WGS) entry which is preliminary data.</text>
</comment>
<dbReference type="Gene3D" id="3.30.300.180">
    <property type="match status" value="1"/>
</dbReference>
<gene>
    <name evidence="3" type="ORF">ADN00_05440</name>
</gene>
<dbReference type="RefSeq" id="WP_075061960.1">
    <property type="nucleotide sequence ID" value="NZ_LGCL01000016.1"/>
</dbReference>
<feature type="compositionally biased region" description="Basic and acidic residues" evidence="1">
    <location>
        <begin position="276"/>
        <end position="288"/>
    </location>
</feature>
<evidence type="ECO:0000313" key="4">
    <source>
        <dbReference type="Proteomes" id="UP000050417"/>
    </source>
</evidence>
<dbReference type="AlphaFoldDB" id="A0A0P6Y038"/>
<name>A0A0P6Y038_9CHLR</name>
<sequence length="297" mass="33957">MEHIVQSKPPSFKVTGYRDAWQMVLNQLQMEMSRTLFDTWVQPLHPLGFKEGVFTLGAFNPYARDWVDNRLRSRITRLLEGVFGEAIDLRVVVSNGFSNQPAAESEQDESEEESDGDTAISDTLPEDIEPGKKTKKVAAKPAQPSPRKVMLQRAYGSKRAAVIQPERGMFVTLYFLQQWQPIIGHSAVAIILASRSMCYWNPLTGELRNEVETEMAELAKRAAVSVRTVKDVLNQELVKQYFLRYRVRRVMTPNGIRTAGIILQVRMDDPLTPEDQQEHGLQEEEHWYSVEFDGEED</sequence>
<accession>A0A0P6Y038</accession>